<dbReference type="AlphaFoldDB" id="A0A4Y9Z9H0"/>
<evidence type="ECO:0000256" key="1">
    <source>
        <dbReference type="SAM" id="MobiDB-lite"/>
    </source>
</evidence>
<keyword evidence="2" id="KW-0812">Transmembrane</keyword>
<keyword evidence="4" id="KW-1185">Reference proteome</keyword>
<feature type="compositionally biased region" description="Acidic residues" evidence="1">
    <location>
        <begin position="14"/>
        <end position="26"/>
    </location>
</feature>
<sequence>MSSLRQRIPFSSSADEDETEDTRILDEEEQDDLINGLRVQNEESNALYLRILRITLGLSCLLHLVFLASPTKDSPLTIFWPTHASQPLPLTAFFALLHVAVHFNLLLISWPNRPLILRNIKPLQYILMYPASAVAPVLCIFLGLGLPNFMWWSMTPTIILLHDTVHRWILQGEESIAELEKLKYTAKGA</sequence>
<feature type="compositionally biased region" description="Polar residues" evidence="1">
    <location>
        <begin position="1"/>
        <end position="13"/>
    </location>
</feature>
<name>A0A4Y9Z9H0_9AGAM</name>
<comment type="caution">
    <text evidence="3">The sequence shown here is derived from an EMBL/GenBank/DDBJ whole genome shotgun (WGS) entry which is preliminary data.</text>
</comment>
<proteinExistence type="predicted"/>
<feature type="region of interest" description="Disordered" evidence="1">
    <location>
        <begin position="1"/>
        <end position="26"/>
    </location>
</feature>
<dbReference type="EMBL" id="SEOQ01000089">
    <property type="protein sequence ID" value="TFY70657.1"/>
    <property type="molecule type" value="Genomic_DNA"/>
</dbReference>
<evidence type="ECO:0000256" key="2">
    <source>
        <dbReference type="SAM" id="Phobius"/>
    </source>
</evidence>
<dbReference type="Proteomes" id="UP000298327">
    <property type="component" value="Unassembled WGS sequence"/>
</dbReference>
<feature type="transmembrane region" description="Helical" evidence="2">
    <location>
        <begin position="122"/>
        <end position="146"/>
    </location>
</feature>
<feature type="transmembrane region" description="Helical" evidence="2">
    <location>
        <begin position="88"/>
        <end position="110"/>
    </location>
</feature>
<keyword evidence="2" id="KW-1133">Transmembrane helix</keyword>
<evidence type="ECO:0000313" key="4">
    <source>
        <dbReference type="Proteomes" id="UP000298327"/>
    </source>
</evidence>
<feature type="transmembrane region" description="Helical" evidence="2">
    <location>
        <begin position="47"/>
        <end position="68"/>
    </location>
</feature>
<accession>A0A4Y9Z9H0</accession>
<dbReference type="OrthoDB" id="3358048at2759"/>
<reference evidence="3 4" key="1">
    <citation type="submission" date="2019-02" db="EMBL/GenBank/DDBJ databases">
        <title>Genome sequencing of the rare red list fungi Dentipellis fragilis.</title>
        <authorList>
            <person name="Buettner E."/>
            <person name="Kellner H."/>
        </authorList>
    </citation>
    <scope>NUCLEOTIDE SEQUENCE [LARGE SCALE GENOMIC DNA]</scope>
    <source>
        <strain evidence="3 4">DSM 105465</strain>
    </source>
</reference>
<gene>
    <name evidence="3" type="ORF">EVG20_g2343</name>
</gene>
<evidence type="ECO:0000313" key="3">
    <source>
        <dbReference type="EMBL" id="TFY70657.1"/>
    </source>
</evidence>
<keyword evidence="2" id="KW-0472">Membrane</keyword>
<organism evidence="3 4">
    <name type="scientific">Dentipellis fragilis</name>
    <dbReference type="NCBI Taxonomy" id="205917"/>
    <lineage>
        <taxon>Eukaryota</taxon>
        <taxon>Fungi</taxon>
        <taxon>Dikarya</taxon>
        <taxon>Basidiomycota</taxon>
        <taxon>Agaricomycotina</taxon>
        <taxon>Agaricomycetes</taxon>
        <taxon>Russulales</taxon>
        <taxon>Hericiaceae</taxon>
        <taxon>Dentipellis</taxon>
    </lineage>
</organism>
<protein>
    <submittedName>
        <fullName evidence="3">Uncharacterized protein</fullName>
    </submittedName>
</protein>